<keyword evidence="1" id="KW-0677">Repeat</keyword>
<feature type="signal peptide" evidence="3">
    <location>
        <begin position="1"/>
        <end position="20"/>
    </location>
</feature>
<feature type="region of interest" description="Disordered" evidence="2">
    <location>
        <begin position="532"/>
        <end position="586"/>
    </location>
</feature>
<organism evidence="5">
    <name type="scientific">Cuerna arida</name>
    <dbReference type="NCBI Taxonomy" id="1464854"/>
    <lineage>
        <taxon>Eukaryota</taxon>
        <taxon>Metazoa</taxon>
        <taxon>Ecdysozoa</taxon>
        <taxon>Arthropoda</taxon>
        <taxon>Hexapoda</taxon>
        <taxon>Insecta</taxon>
        <taxon>Pterygota</taxon>
        <taxon>Neoptera</taxon>
        <taxon>Paraneoptera</taxon>
        <taxon>Hemiptera</taxon>
        <taxon>Auchenorrhyncha</taxon>
        <taxon>Membracoidea</taxon>
        <taxon>Cicadellidae</taxon>
        <taxon>Cicadellinae</taxon>
        <taxon>Proconiini</taxon>
        <taxon>Cuerna</taxon>
    </lineage>
</organism>
<sequence>MRAFPNLAFILLPYISLAQGAVEYYGKFLAPLKSFHHGVSGDVYAVDARTLHIRDFTYDGEGPAAYFYVGNSKVVNANGHRLLDERGLPHPLKRYRKKHITLTLPEGKTLANVKWFAVWCDEAAVNFGDVKIPKNLDFPKPQKIAPLNGVHAVSSEPIVVVDAQTLLIPSFSYDGEAPDAKFWVGRGAKPSPQGIRVPDENGKEVPLRRYDRKTIVLTLPGDLTVFEIGHFGVWCEAFTVDFGHIQIPSGLNVPPSLKMLGVSPQKRSRSLELSALHPQQLQPVFSSKQRGRDSAIRNRDKQYNSQFNYQNVLPLFNVQETIRPTTYRPQLLNRPTTIDPRSLEGVDHRFSQKQTNGYLPLQQNQQQQQQHQQQTQHLRHFDTPAVQIVPSISLNDDNGLIAQQQFELGPINQQYFLDPTFYNQQLQYQQFQNGQPPFLIQVQDQFPTYQRPIRKESDRPPSRAFQEEIQRNQQQRSSKERNFNKQQNEIQQNAPPKPVQPLISEPEAFQIPILPQGADISVSTAILAEQFEQSSVDNQPQSRQAEIPSPPEFLTVPPQFVNNGFFSTDFGPSTPIRPPPPTRPPS</sequence>
<dbReference type="PANTHER" id="PTHR24036:SF13">
    <property type="entry name" value="PROTEIN SKELETOR, ISOFORMS D_E"/>
    <property type="match status" value="1"/>
</dbReference>
<dbReference type="AlphaFoldDB" id="A0A1B6ER85"/>
<feature type="non-terminal residue" evidence="5">
    <location>
        <position position="586"/>
    </location>
</feature>
<dbReference type="InterPro" id="IPR052126">
    <property type="entry name" value="Spindle_Org/Thrombomodulin"/>
</dbReference>
<feature type="compositionally biased region" description="Polar residues" evidence="2">
    <location>
        <begin position="484"/>
        <end position="494"/>
    </location>
</feature>
<evidence type="ECO:0000259" key="4">
    <source>
        <dbReference type="PROSITE" id="PS51549"/>
    </source>
</evidence>
<feature type="chain" id="PRO_5008582308" description="DM13 domain-containing protein" evidence="3">
    <location>
        <begin position="21"/>
        <end position="586"/>
    </location>
</feature>
<protein>
    <recommendedName>
        <fullName evidence="4">DM13 domain-containing protein</fullName>
    </recommendedName>
</protein>
<evidence type="ECO:0000256" key="3">
    <source>
        <dbReference type="SAM" id="SignalP"/>
    </source>
</evidence>
<dbReference type="PANTHER" id="PTHR24036">
    <property type="entry name" value="SKELETOR-RELATED"/>
    <property type="match status" value="1"/>
</dbReference>
<proteinExistence type="predicted"/>
<dbReference type="EMBL" id="GECZ01029341">
    <property type="protein sequence ID" value="JAS40428.1"/>
    <property type="molecule type" value="Transcribed_RNA"/>
</dbReference>
<reference evidence="5" key="1">
    <citation type="submission" date="2015-11" db="EMBL/GenBank/DDBJ databases">
        <title>De novo transcriptome assembly of four potential Pierce s Disease insect vectors from Arizona vineyards.</title>
        <authorList>
            <person name="Tassone E.E."/>
        </authorList>
    </citation>
    <scope>NUCLEOTIDE SEQUENCE</scope>
</reference>
<feature type="domain" description="DM13" evidence="4">
    <location>
        <begin position="26"/>
        <end position="133"/>
    </location>
</feature>
<feature type="compositionally biased region" description="Basic and acidic residues" evidence="2">
    <location>
        <begin position="453"/>
        <end position="470"/>
    </location>
</feature>
<evidence type="ECO:0000256" key="1">
    <source>
        <dbReference type="ARBA" id="ARBA00022737"/>
    </source>
</evidence>
<dbReference type="InterPro" id="IPR019545">
    <property type="entry name" value="DM13_domain"/>
</dbReference>
<feature type="compositionally biased region" description="Pro residues" evidence="2">
    <location>
        <begin position="575"/>
        <end position="586"/>
    </location>
</feature>
<dbReference type="Pfam" id="PF10517">
    <property type="entry name" value="DM13"/>
    <property type="match status" value="2"/>
</dbReference>
<keyword evidence="3" id="KW-0732">Signal</keyword>
<gene>
    <name evidence="5" type="ORF">g.33377</name>
</gene>
<dbReference type="PROSITE" id="PS51549">
    <property type="entry name" value="DM13"/>
    <property type="match status" value="2"/>
</dbReference>
<feature type="compositionally biased region" description="Polar residues" evidence="2">
    <location>
        <begin position="532"/>
        <end position="544"/>
    </location>
</feature>
<evidence type="ECO:0000256" key="2">
    <source>
        <dbReference type="SAM" id="MobiDB-lite"/>
    </source>
</evidence>
<evidence type="ECO:0000313" key="5">
    <source>
        <dbReference type="EMBL" id="JAS40428.1"/>
    </source>
</evidence>
<feature type="region of interest" description="Disordered" evidence="2">
    <location>
        <begin position="452"/>
        <end position="502"/>
    </location>
</feature>
<accession>A0A1B6ER85</accession>
<feature type="domain" description="DM13" evidence="4">
    <location>
        <begin position="141"/>
        <end position="248"/>
    </location>
</feature>
<dbReference type="SMART" id="SM00686">
    <property type="entry name" value="DM13"/>
    <property type="match status" value="2"/>
</dbReference>
<name>A0A1B6ER85_9HEMI</name>